<organism evidence="3 4">
    <name type="scientific">Cladobotryum mycophilum</name>
    <dbReference type="NCBI Taxonomy" id="491253"/>
    <lineage>
        <taxon>Eukaryota</taxon>
        <taxon>Fungi</taxon>
        <taxon>Dikarya</taxon>
        <taxon>Ascomycota</taxon>
        <taxon>Pezizomycotina</taxon>
        <taxon>Sordariomycetes</taxon>
        <taxon>Hypocreomycetidae</taxon>
        <taxon>Hypocreales</taxon>
        <taxon>Hypocreaceae</taxon>
        <taxon>Cladobotryum</taxon>
    </lineage>
</organism>
<comment type="caution">
    <text evidence="3">The sequence shown here is derived from an EMBL/GenBank/DDBJ whole genome shotgun (WGS) entry which is preliminary data.</text>
</comment>
<reference evidence="3 4" key="1">
    <citation type="submission" date="2024-01" db="EMBL/GenBank/DDBJ databases">
        <title>Complete genome of Cladobotryum mycophilum ATHUM6906.</title>
        <authorList>
            <person name="Christinaki A.C."/>
            <person name="Myridakis A.I."/>
            <person name="Kouvelis V.N."/>
        </authorList>
    </citation>
    <scope>NUCLEOTIDE SEQUENCE [LARGE SCALE GENOMIC DNA]</scope>
    <source>
        <strain evidence="3 4">ATHUM6906</strain>
    </source>
</reference>
<feature type="domain" description="Heterokaryon incompatibility" evidence="2">
    <location>
        <begin position="230"/>
        <end position="376"/>
    </location>
</feature>
<evidence type="ECO:0000259" key="2">
    <source>
        <dbReference type="Pfam" id="PF06985"/>
    </source>
</evidence>
<evidence type="ECO:0000313" key="4">
    <source>
        <dbReference type="Proteomes" id="UP001338125"/>
    </source>
</evidence>
<sequence length="794" mass="89546">MPVAGEPLDPSNDPTSSTRWSFANPSDPPLPEDDPAQNFCARHAHTIARLTKTYFSPHQKVNGLPPSLRDWHFGSLNDNLVRRQWCRACALISNVIDDDLKDQGPWRDQAEIIACWVWDGELGDGKTASLRLRIAPEMVGWEDLFEPFDLVPLDTSESAHEKSMFSGRAVMSDQFDLSLVKSWITSCAEWHGHDCVDTTPWKTSDWDVPFIRLISLTENMIVEKPSPPPYIALSYVWGTAPVFRTLQDNINESMKPGGLPFKKFPKSIRDAITLSRALGFQYIWIDSLCIIQDSDADKAQQIRLMDAIYSRASLAIVAAAGPDANAGIPGLVAGSRERRQHSIKISDNLTLVALQADTHRKALTTAWNTRGWTYQERLLSRRCLFSFPDGSVGFQCSKAVWGEDYRAETSLLKRCAPMMDISLNRSWMFLGSAKERGLHTVRTQKTPYLQEYSRLVEEYTGRNMSYPGDRLPGISGVLDVLKKEFGLRFIQGLPSVIIHMTLLWQPRSKVKRIAENEKTGVPLFPSWSWAGWIGPIGYENWNEFNGLPELEERGRRVIPFAKIGVAGSKALEYFSPTEENKLPDGWSKASTGADGTNYVFGGNVNTYHSVPFISPPAKLSSASYALQPSSLTLRTRVAKFRITILEQSSDLHKMDHTIEKKGRFGLSLPSPASGDQPWLGSILLPVQYHSPARKSQDHEFIILSESYGFNRQEMEPVRASRMQPFEVYDVMMIRRIVGEELIRYETHFALLADSSKPSTASDWWQGKTVVERIGVGRMMKSAWKESEFEEFILV</sequence>
<name>A0ABR0SH07_9HYPO</name>
<protein>
    <recommendedName>
        <fullName evidence="2">Heterokaryon incompatibility domain-containing protein</fullName>
    </recommendedName>
</protein>
<accession>A0ABR0SH07</accession>
<dbReference type="EMBL" id="JAVFKD010000014">
    <property type="protein sequence ID" value="KAK5991462.1"/>
    <property type="molecule type" value="Genomic_DNA"/>
</dbReference>
<dbReference type="Pfam" id="PF06985">
    <property type="entry name" value="HET"/>
    <property type="match status" value="1"/>
</dbReference>
<gene>
    <name evidence="3" type="ORF">PT974_09744</name>
</gene>
<feature type="region of interest" description="Disordered" evidence="1">
    <location>
        <begin position="1"/>
        <end position="36"/>
    </location>
</feature>
<dbReference type="Proteomes" id="UP001338125">
    <property type="component" value="Unassembled WGS sequence"/>
</dbReference>
<dbReference type="PANTHER" id="PTHR33112:SF12">
    <property type="entry name" value="HETEROKARYON INCOMPATIBILITY DOMAIN-CONTAINING PROTEIN"/>
    <property type="match status" value="1"/>
</dbReference>
<dbReference type="InterPro" id="IPR010730">
    <property type="entry name" value="HET"/>
</dbReference>
<keyword evidence="4" id="KW-1185">Reference proteome</keyword>
<evidence type="ECO:0000313" key="3">
    <source>
        <dbReference type="EMBL" id="KAK5991462.1"/>
    </source>
</evidence>
<proteinExistence type="predicted"/>
<feature type="compositionally biased region" description="Polar residues" evidence="1">
    <location>
        <begin position="12"/>
        <end position="24"/>
    </location>
</feature>
<evidence type="ECO:0000256" key="1">
    <source>
        <dbReference type="SAM" id="MobiDB-lite"/>
    </source>
</evidence>
<dbReference type="PANTHER" id="PTHR33112">
    <property type="entry name" value="DOMAIN PROTEIN, PUTATIVE-RELATED"/>
    <property type="match status" value="1"/>
</dbReference>